<name>A0A1D1VHU4_RAMVA</name>
<accession>A0A1D1VHU4</accession>
<dbReference type="EMBL" id="BDGG01000007">
    <property type="protein sequence ID" value="GAV01192.1"/>
    <property type="molecule type" value="Genomic_DNA"/>
</dbReference>
<dbReference type="PANTHER" id="PTHR46830">
    <property type="entry name" value="TRANSFERASE, PUTATIVE-RELATED"/>
    <property type="match status" value="1"/>
</dbReference>
<sequence>MSPSYPGRRRGNPARFVRGFLIIMAIVTVLLLMLRHEIFSSSESAAEWYANLRSSDKLQDSPLEDIHSKPKFTDRSGGSVPLQDLLAGPMQNATLKPFYLHYIRFKPDNKNTELKFTDFLSVMSGVQYLKPDGILIHGDFTPTGPHWDNLTSRNLIRQVPMVRPTDVGIRQGKPKKLGFIEHSADIAKLDVLLKHGGIAVDFDVFFVRGQHIKDILQSKKSITCYGDRDGNNIGLVAGRQDSKFLWAWRRSYRDVYVGEWNFNQAFISTYLTALFPEDVYVLDHVCNNPHPDRDLNKFFHQYGKIEWKNSAAIHSYERHGGVSIQSSEDLFKEPLTTHKEMLQYIYFNRSLPPIARAFKDEVFAAP</sequence>
<evidence type="ECO:0000313" key="2">
    <source>
        <dbReference type="EMBL" id="GAV01192.1"/>
    </source>
</evidence>
<dbReference type="Proteomes" id="UP000186922">
    <property type="component" value="Unassembled WGS sequence"/>
</dbReference>
<dbReference type="OrthoDB" id="409543at2759"/>
<keyword evidence="1" id="KW-1133">Transmembrane helix</keyword>
<keyword evidence="1" id="KW-0812">Transmembrane</keyword>
<dbReference type="AlphaFoldDB" id="A0A1D1VHU4"/>
<gene>
    <name evidence="2" type="primary">RvY_11940-1</name>
    <name evidence="2" type="synonym">RvY_11940.1</name>
    <name evidence="2" type="ORF">RvY_11940</name>
</gene>
<dbReference type="SUPFAM" id="SSF53448">
    <property type="entry name" value="Nucleotide-diphospho-sugar transferases"/>
    <property type="match status" value="1"/>
</dbReference>
<keyword evidence="1" id="KW-0472">Membrane</keyword>
<evidence type="ECO:0008006" key="4">
    <source>
        <dbReference type="Google" id="ProtNLM"/>
    </source>
</evidence>
<evidence type="ECO:0000313" key="3">
    <source>
        <dbReference type="Proteomes" id="UP000186922"/>
    </source>
</evidence>
<keyword evidence="3" id="KW-1185">Reference proteome</keyword>
<dbReference type="PANTHER" id="PTHR46830:SF1">
    <property type="entry name" value="ALPHA-1,4-N-ACETYLGLUCOSAMINYLTRANSFERASE"/>
    <property type="match status" value="1"/>
</dbReference>
<dbReference type="InterPro" id="IPR029044">
    <property type="entry name" value="Nucleotide-diphossugar_trans"/>
</dbReference>
<comment type="caution">
    <text evidence="2">The sequence shown here is derived from an EMBL/GenBank/DDBJ whole genome shotgun (WGS) entry which is preliminary data.</text>
</comment>
<feature type="transmembrane region" description="Helical" evidence="1">
    <location>
        <begin position="16"/>
        <end position="34"/>
    </location>
</feature>
<evidence type="ECO:0000256" key="1">
    <source>
        <dbReference type="SAM" id="Phobius"/>
    </source>
</evidence>
<reference evidence="2 3" key="1">
    <citation type="journal article" date="2016" name="Nat. Commun.">
        <title>Extremotolerant tardigrade genome and improved radiotolerance of human cultured cells by tardigrade-unique protein.</title>
        <authorList>
            <person name="Hashimoto T."/>
            <person name="Horikawa D.D."/>
            <person name="Saito Y."/>
            <person name="Kuwahara H."/>
            <person name="Kozuka-Hata H."/>
            <person name="Shin-I T."/>
            <person name="Minakuchi Y."/>
            <person name="Ohishi K."/>
            <person name="Motoyama A."/>
            <person name="Aizu T."/>
            <person name="Enomoto A."/>
            <person name="Kondo K."/>
            <person name="Tanaka S."/>
            <person name="Hara Y."/>
            <person name="Koshikawa S."/>
            <person name="Sagara H."/>
            <person name="Miura T."/>
            <person name="Yokobori S."/>
            <person name="Miyagawa K."/>
            <person name="Suzuki Y."/>
            <person name="Kubo T."/>
            <person name="Oyama M."/>
            <person name="Kohara Y."/>
            <person name="Fujiyama A."/>
            <person name="Arakawa K."/>
            <person name="Katayama T."/>
            <person name="Toyoda A."/>
            <person name="Kunieda T."/>
        </authorList>
    </citation>
    <scope>NUCLEOTIDE SEQUENCE [LARGE SCALE GENOMIC DNA]</scope>
    <source>
        <strain evidence="2 3">YOKOZUNA-1</strain>
    </source>
</reference>
<protein>
    <recommendedName>
        <fullName evidence="4">Alpha-1,4-N-acetylglucosaminyltransferase</fullName>
    </recommendedName>
</protein>
<proteinExistence type="predicted"/>
<organism evidence="2 3">
    <name type="scientific">Ramazzottius varieornatus</name>
    <name type="common">Water bear</name>
    <name type="synonym">Tardigrade</name>
    <dbReference type="NCBI Taxonomy" id="947166"/>
    <lineage>
        <taxon>Eukaryota</taxon>
        <taxon>Metazoa</taxon>
        <taxon>Ecdysozoa</taxon>
        <taxon>Tardigrada</taxon>
        <taxon>Eutardigrada</taxon>
        <taxon>Parachela</taxon>
        <taxon>Hypsibioidea</taxon>
        <taxon>Ramazzottiidae</taxon>
        <taxon>Ramazzottius</taxon>
    </lineage>
</organism>